<dbReference type="NCBIfam" id="NF009884">
    <property type="entry name" value="PRK13343.1"/>
    <property type="match status" value="1"/>
</dbReference>
<dbReference type="CDD" id="cd18113">
    <property type="entry name" value="ATP-synt_F1_alpha_C"/>
    <property type="match status" value="1"/>
</dbReference>
<feature type="domain" description="ATPase F1/V1/A1 complex alpha/beta subunit N-terminal" evidence="17">
    <location>
        <begin position="36"/>
        <end position="101"/>
    </location>
</feature>
<comment type="similarity">
    <text evidence="3 14">Belongs to the ATPase alpha/beta chains family.</text>
</comment>
<feature type="domain" description="ATP synthase alpha subunit C-terminal" evidence="16">
    <location>
        <begin position="380"/>
        <end position="501"/>
    </location>
</feature>
<comment type="subcellular location">
    <subcellularLocation>
        <location evidence="14">Cell membrane</location>
        <topology evidence="14">Peripheral membrane protein</topology>
    </subcellularLocation>
    <subcellularLocation>
        <location evidence="2">Membrane</location>
    </subcellularLocation>
</comment>
<evidence type="ECO:0000259" key="17">
    <source>
        <dbReference type="Pfam" id="PF02874"/>
    </source>
</evidence>
<gene>
    <name evidence="14 18" type="primary">atpA</name>
    <name evidence="18" type="ORF">PITCH_A390016</name>
</gene>
<evidence type="ECO:0000256" key="5">
    <source>
        <dbReference type="ARBA" id="ARBA00022741"/>
    </source>
</evidence>
<dbReference type="PANTHER" id="PTHR48082:SF2">
    <property type="entry name" value="ATP SYNTHASE SUBUNIT ALPHA, MITOCHONDRIAL"/>
    <property type="match status" value="1"/>
</dbReference>
<dbReference type="NCBIfam" id="TIGR03324">
    <property type="entry name" value="alt_F1F0_F1_al"/>
    <property type="match status" value="1"/>
</dbReference>
<keyword evidence="12 14" id="KW-0066">ATP synthesis</keyword>
<dbReference type="CDD" id="cd18116">
    <property type="entry name" value="ATP-synt_F1_alpha_N"/>
    <property type="match status" value="1"/>
</dbReference>
<dbReference type="CDD" id="cd01132">
    <property type="entry name" value="F1-ATPase_alpha_CD"/>
    <property type="match status" value="1"/>
</dbReference>
<keyword evidence="8 14" id="KW-1278">Translocase</keyword>
<keyword evidence="18" id="KW-0378">Hydrolase</keyword>
<evidence type="ECO:0000256" key="7">
    <source>
        <dbReference type="ARBA" id="ARBA00022840"/>
    </source>
</evidence>
<dbReference type="InterPro" id="IPR000793">
    <property type="entry name" value="ATP_synth_asu_C"/>
</dbReference>
<feature type="site" description="Required for activity" evidence="14">
    <location>
        <position position="371"/>
    </location>
</feature>
<dbReference type="GO" id="GO:0046933">
    <property type="term" value="F:proton-transporting ATP synthase activity, rotational mechanism"/>
    <property type="evidence" value="ECO:0007669"/>
    <property type="project" value="UniProtKB-UniRule"/>
</dbReference>
<comment type="function">
    <text evidence="1 14">Produces ATP from ADP in the presence of a proton gradient across the membrane. The alpha chain is a regulatory subunit.</text>
</comment>
<dbReference type="NCBIfam" id="TIGR00962">
    <property type="entry name" value="atpA"/>
    <property type="match status" value="1"/>
</dbReference>
<dbReference type="AlphaFoldDB" id="A0A445MZP8"/>
<accession>A0A445MZP8</accession>
<evidence type="ECO:0000256" key="11">
    <source>
        <dbReference type="ARBA" id="ARBA00023196"/>
    </source>
</evidence>
<evidence type="ECO:0000256" key="14">
    <source>
        <dbReference type="HAMAP-Rule" id="MF_01346"/>
    </source>
</evidence>
<feature type="domain" description="ATPase F1/V1/A1 complex alpha/beta subunit nucleotide-binding" evidence="15">
    <location>
        <begin position="158"/>
        <end position="373"/>
    </location>
</feature>
<dbReference type="EMBL" id="OJIN01000180">
    <property type="protein sequence ID" value="SPD74919.1"/>
    <property type="molecule type" value="Genomic_DNA"/>
</dbReference>
<dbReference type="InterPro" id="IPR005294">
    <property type="entry name" value="ATP_synth_F1_asu"/>
</dbReference>
<evidence type="ECO:0000256" key="6">
    <source>
        <dbReference type="ARBA" id="ARBA00022781"/>
    </source>
</evidence>
<keyword evidence="11 14" id="KW-0139">CF(1)</keyword>
<dbReference type="Gene3D" id="3.40.50.300">
    <property type="entry name" value="P-loop containing nucleotide triphosphate hydrolases"/>
    <property type="match status" value="1"/>
</dbReference>
<dbReference type="InterPro" id="IPR036121">
    <property type="entry name" value="ATPase_F1/V1/A1_a/bsu_N_sf"/>
</dbReference>
<dbReference type="Pfam" id="PF00306">
    <property type="entry name" value="ATP-synt_ab_C"/>
    <property type="match status" value="1"/>
</dbReference>
<dbReference type="InterPro" id="IPR033732">
    <property type="entry name" value="ATP_synth_F1_a_nt-bd_dom"/>
</dbReference>
<dbReference type="SUPFAM" id="SSF50615">
    <property type="entry name" value="N-terminal domain of alpha and beta subunits of F1 ATP synthase"/>
    <property type="match status" value="1"/>
</dbReference>
<keyword evidence="6 14" id="KW-0375">Hydrogen ion transport</keyword>
<dbReference type="InterPro" id="IPR017710">
    <property type="entry name" value="Alt_ATP_synth_F1_asu"/>
</dbReference>
<dbReference type="GO" id="GO:0016787">
    <property type="term" value="F:hydrolase activity"/>
    <property type="evidence" value="ECO:0007669"/>
    <property type="project" value="UniProtKB-KW"/>
</dbReference>
<dbReference type="PROSITE" id="PS00152">
    <property type="entry name" value="ATPASE_ALPHA_BETA"/>
    <property type="match status" value="1"/>
</dbReference>
<evidence type="ECO:0000256" key="3">
    <source>
        <dbReference type="ARBA" id="ARBA00008936"/>
    </source>
</evidence>
<sequence length="522" mass="56886">MKEEGTSQRLESMLGEMFSAAYKTLEDHHPSFDPDETGRVVQVAKGIARINGLPNVRSDELVRFPGDRLGIAFNLEPGQVSVVMLDRSEEIETGMEVKRTGRIVDVPVGEALLGRVINPLGRPLDNGPEIETGLRYPVEREAPAIMDRAAVSAPLQTGILAIDAMIPIGRGQRELIFSDRQLGKTAIIIDTIINQKDKDVICVYCSIGQQGSGTAKTIADLKRCGAFDYTVVVSSAGDESPGLNFIAPYAATAIAEYFMEKGKDVLVVYDDLSRHARSYRELSLLLRRPPAREAFPGDIFYIHSRMLERATHLTPEKGGGSITALPVVETEAQNIAAYIPTNLVSITDGQIYLTPKLFQEGVLPAIDVGRSVSRVGGNAQLPAYRAVAGDLKLAYAQFEELEIFERFSTRLDEETKKALERGHIIREVLRQPQYSPIPVAEQIALLLAVTEGTLDSVPLSEIGNAGLKIRQAVTNHLPDICSKILSGGVLTEDDKKRMLEVSLRQAALFADKATRGGDNGVA</sequence>
<reference evidence="18" key="1">
    <citation type="submission" date="2018-01" db="EMBL/GenBank/DDBJ databases">
        <authorList>
            <person name="Regsiter A."/>
            <person name="William W."/>
        </authorList>
    </citation>
    <scope>NUCLEOTIDE SEQUENCE</scope>
    <source>
        <strain evidence="18">TRIP AH-1</strain>
    </source>
</reference>
<dbReference type="Gene3D" id="1.20.150.20">
    <property type="entry name" value="ATP synthase alpha/beta chain, C-terminal domain"/>
    <property type="match status" value="1"/>
</dbReference>
<keyword evidence="14" id="KW-1003">Cell membrane</keyword>
<evidence type="ECO:0000313" key="18">
    <source>
        <dbReference type="EMBL" id="SPD74919.1"/>
    </source>
</evidence>
<evidence type="ECO:0000259" key="16">
    <source>
        <dbReference type="Pfam" id="PF00306"/>
    </source>
</evidence>
<dbReference type="GO" id="GO:0043531">
    <property type="term" value="F:ADP binding"/>
    <property type="evidence" value="ECO:0007669"/>
    <property type="project" value="TreeGrafter"/>
</dbReference>
<keyword evidence="9 14" id="KW-0406">Ion transport</keyword>
<dbReference type="InterPro" id="IPR023366">
    <property type="entry name" value="ATP_synth_asu-like_sf"/>
</dbReference>
<evidence type="ECO:0000256" key="9">
    <source>
        <dbReference type="ARBA" id="ARBA00023065"/>
    </source>
</evidence>
<organism evidence="18">
    <name type="scientific">uncultured Desulfobacterium sp</name>
    <dbReference type="NCBI Taxonomy" id="201089"/>
    <lineage>
        <taxon>Bacteria</taxon>
        <taxon>Pseudomonadati</taxon>
        <taxon>Thermodesulfobacteriota</taxon>
        <taxon>Desulfobacteria</taxon>
        <taxon>Desulfobacterales</taxon>
        <taxon>Desulfobacteriaceae</taxon>
        <taxon>Desulfobacterium</taxon>
        <taxon>environmental samples</taxon>
    </lineage>
</organism>
<keyword evidence="5 14" id="KW-0547">Nucleotide-binding</keyword>
<evidence type="ECO:0000256" key="8">
    <source>
        <dbReference type="ARBA" id="ARBA00022967"/>
    </source>
</evidence>
<dbReference type="SUPFAM" id="SSF52540">
    <property type="entry name" value="P-loop containing nucleoside triphosphate hydrolases"/>
    <property type="match status" value="1"/>
</dbReference>
<protein>
    <recommendedName>
        <fullName evidence="14">ATP synthase subunit alpha</fullName>
        <ecNumber evidence="14">7.1.2.2</ecNumber>
    </recommendedName>
    <alternativeName>
        <fullName evidence="14">ATP synthase F1 sector subunit alpha</fullName>
    </alternativeName>
    <alternativeName>
        <fullName evidence="14">F-ATPase subunit alpha</fullName>
    </alternativeName>
</protein>
<evidence type="ECO:0000256" key="10">
    <source>
        <dbReference type="ARBA" id="ARBA00023136"/>
    </source>
</evidence>
<dbReference type="SUPFAM" id="SSF47917">
    <property type="entry name" value="C-terminal domain of alpha and beta subunits of F1 ATP synthase"/>
    <property type="match status" value="1"/>
</dbReference>
<keyword evidence="10 14" id="KW-0472">Membrane</keyword>
<keyword evidence="7 14" id="KW-0067">ATP-binding</keyword>
<dbReference type="Pfam" id="PF00006">
    <property type="entry name" value="ATP-synt_ab"/>
    <property type="match status" value="1"/>
</dbReference>
<dbReference type="InterPro" id="IPR038376">
    <property type="entry name" value="ATP_synth_asu_C_sf"/>
</dbReference>
<dbReference type="InterPro" id="IPR027417">
    <property type="entry name" value="P-loop_NTPase"/>
</dbReference>
<dbReference type="GO" id="GO:0005524">
    <property type="term" value="F:ATP binding"/>
    <property type="evidence" value="ECO:0007669"/>
    <property type="project" value="UniProtKB-UniRule"/>
</dbReference>
<evidence type="ECO:0000256" key="12">
    <source>
        <dbReference type="ARBA" id="ARBA00023310"/>
    </source>
</evidence>
<dbReference type="Gene3D" id="2.40.30.20">
    <property type="match status" value="1"/>
</dbReference>
<dbReference type="GO" id="GO:0005886">
    <property type="term" value="C:plasma membrane"/>
    <property type="evidence" value="ECO:0007669"/>
    <property type="project" value="UniProtKB-SubCell"/>
</dbReference>
<dbReference type="InterPro" id="IPR004100">
    <property type="entry name" value="ATPase_F1/V1/A1_a/bsu_N"/>
</dbReference>
<dbReference type="InterPro" id="IPR020003">
    <property type="entry name" value="ATPase_a/bsu_AS"/>
</dbReference>
<name>A0A445MZP8_9BACT</name>
<comment type="subunit">
    <text evidence="13">F-type ATPases have 2 components, CF(1) - the catalytic core - and CF(0) - the membrane proton channel. CF(1) has five subunits: alpha(3), beta(3), gamma(1), delta(1), epsilon(1). CF(0) has four main subunits: a(1), b(1), b'(1) and c(9-12).</text>
</comment>
<dbReference type="FunFam" id="3.40.50.300:FF:000002">
    <property type="entry name" value="ATP synthase subunit alpha"/>
    <property type="match status" value="1"/>
</dbReference>
<dbReference type="Pfam" id="PF02874">
    <property type="entry name" value="ATP-synt_ab_N"/>
    <property type="match status" value="1"/>
</dbReference>
<evidence type="ECO:0000256" key="1">
    <source>
        <dbReference type="ARBA" id="ARBA00003784"/>
    </source>
</evidence>
<dbReference type="EC" id="7.1.2.2" evidence="14"/>
<evidence type="ECO:0000256" key="13">
    <source>
        <dbReference type="ARBA" id="ARBA00026013"/>
    </source>
</evidence>
<evidence type="ECO:0000256" key="2">
    <source>
        <dbReference type="ARBA" id="ARBA00004370"/>
    </source>
</evidence>
<evidence type="ECO:0000256" key="4">
    <source>
        <dbReference type="ARBA" id="ARBA00022448"/>
    </source>
</evidence>
<comment type="caution">
    <text evidence="14">Lacks conserved residue(s) required for the propagation of feature annotation.</text>
</comment>
<keyword evidence="4 14" id="KW-0813">Transport</keyword>
<dbReference type="PANTHER" id="PTHR48082">
    <property type="entry name" value="ATP SYNTHASE SUBUNIT ALPHA, MITOCHONDRIAL"/>
    <property type="match status" value="1"/>
</dbReference>
<dbReference type="GO" id="GO:0045259">
    <property type="term" value="C:proton-transporting ATP synthase complex"/>
    <property type="evidence" value="ECO:0007669"/>
    <property type="project" value="UniProtKB-KW"/>
</dbReference>
<evidence type="ECO:0000259" key="15">
    <source>
        <dbReference type="Pfam" id="PF00006"/>
    </source>
</evidence>
<dbReference type="InterPro" id="IPR000194">
    <property type="entry name" value="ATPase_F1/V1/A1_a/bsu_nucl-bd"/>
</dbReference>
<comment type="catalytic activity">
    <reaction evidence="14">
        <text>ATP + H2O + 4 H(+)(in) = ADP + phosphate + 5 H(+)(out)</text>
        <dbReference type="Rhea" id="RHEA:57720"/>
        <dbReference type="ChEBI" id="CHEBI:15377"/>
        <dbReference type="ChEBI" id="CHEBI:15378"/>
        <dbReference type="ChEBI" id="CHEBI:30616"/>
        <dbReference type="ChEBI" id="CHEBI:43474"/>
        <dbReference type="ChEBI" id="CHEBI:456216"/>
        <dbReference type="EC" id="7.1.2.2"/>
    </reaction>
</comment>
<proteinExistence type="inferred from homology"/>
<dbReference type="HAMAP" id="MF_01346">
    <property type="entry name" value="ATP_synth_alpha_bact"/>
    <property type="match status" value="1"/>
</dbReference>